<evidence type="ECO:0000313" key="1">
    <source>
        <dbReference type="EMBL" id="KJU93455.1"/>
    </source>
</evidence>
<evidence type="ECO:0000313" key="2">
    <source>
        <dbReference type="Proteomes" id="UP000033405"/>
    </source>
</evidence>
<reference evidence="1 2" key="1">
    <citation type="submission" date="2015-02" db="EMBL/GenBank/DDBJ databases">
        <title>Evolution of amylase-binding proteins of oral streptococcal species.</title>
        <authorList>
            <person name="Haase E.M."/>
        </authorList>
    </citation>
    <scope>NUCLEOTIDE SEQUENCE [LARGE SCALE GENOMIC DNA]</scope>
    <source>
        <strain evidence="1 2">UC6950A</strain>
    </source>
</reference>
<dbReference type="PATRIC" id="fig|28037.218.peg.1027"/>
<dbReference type="EMBL" id="JYOV01000012">
    <property type="protein sequence ID" value="KJU93455.1"/>
    <property type="molecule type" value="Genomic_DNA"/>
</dbReference>
<accession>A0A0F3HH65</accession>
<sequence length="145" mass="16748">MEFIVAEEGIPQNIGCQGALIAYYGSEIEFHYETVPPHGDEIFSAKLPLLELELPFWIYGRNLIFLDAYYLLAETVKKGTWDPITSILINIHMGKYASLDHWYNNIYIEQDVLELKNDYDGQVLTLKTVDNLHWLALDAVPEERN</sequence>
<organism evidence="1 2">
    <name type="scientific">Streptococcus infantis</name>
    <dbReference type="NCBI Taxonomy" id="68892"/>
    <lineage>
        <taxon>Bacteria</taxon>
        <taxon>Bacillati</taxon>
        <taxon>Bacillota</taxon>
        <taxon>Bacilli</taxon>
        <taxon>Lactobacillales</taxon>
        <taxon>Streptococcaceae</taxon>
        <taxon>Streptococcus</taxon>
    </lineage>
</organism>
<gene>
    <name evidence="1" type="ORF">TZ96_01072</name>
</gene>
<protein>
    <submittedName>
        <fullName evidence="1">Uncharacterized protein</fullName>
    </submittedName>
</protein>
<comment type="caution">
    <text evidence="1">The sequence shown here is derived from an EMBL/GenBank/DDBJ whole genome shotgun (WGS) entry which is preliminary data.</text>
</comment>
<dbReference type="AlphaFoldDB" id="A0A0F3HH65"/>
<dbReference type="Proteomes" id="UP000033405">
    <property type="component" value="Unassembled WGS sequence"/>
</dbReference>
<name>A0A0F3HH65_9STRE</name>
<dbReference type="RefSeq" id="WP_045763208.1">
    <property type="nucleotide sequence ID" value="NZ_JYOV01000012.1"/>
</dbReference>
<proteinExistence type="predicted"/>